<evidence type="ECO:0000313" key="3">
    <source>
        <dbReference type="EMBL" id="CEE98258.1"/>
    </source>
</evidence>
<reference evidence="2 6" key="2">
    <citation type="submission" date="2014-12" db="EMBL/GenBank/DDBJ databases">
        <title>Complete genome sequence of Bifidobacterium longum subsp. infantis BT1.</title>
        <authorList>
            <person name="Kim J.F."/>
            <person name="Kwak M.-J."/>
        </authorList>
    </citation>
    <scope>NUCLEOTIDE SEQUENCE [LARGE SCALE GENOMIC DNA]</scope>
    <source>
        <strain evidence="2 6">BT1</strain>
    </source>
</reference>
<sequence length="78" mass="8154">MMPRVDCPMCGVVVASAPGGGARRPVHPGCSNAGLEAFNNGIKVAIRMAYGFHHVTNLIGLVMLRCGGLDIRLPQPAI</sequence>
<reference evidence="4 7" key="3">
    <citation type="submission" date="2019-07" db="EMBL/GenBank/DDBJ databases">
        <authorList>
            <person name="Hibberd C M."/>
            <person name="Gehrig L. J."/>
            <person name="Chang H.-W."/>
            <person name="Venkatesh S."/>
        </authorList>
    </citation>
    <scope>NUCLEOTIDE SEQUENCE [LARGE SCALE GENOMIC DNA]</scope>
    <source>
        <strain evidence="4">Bifidobacterium_longum_subsp_infantis_JG_Bg463</strain>
    </source>
</reference>
<dbReference type="Proteomes" id="UP000345266">
    <property type="component" value="Unassembled WGS sequence"/>
</dbReference>
<dbReference type="RefSeq" id="WP_003828118.1">
    <property type="nucleotide sequence ID" value="NZ_BCYG01000039.1"/>
</dbReference>
<gene>
    <name evidence="3" type="ORF">BLIC_c00296</name>
    <name evidence="4" type="ORF">BLJG463_00203</name>
    <name evidence="2" type="ORF">RY67_950</name>
</gene>
<evidence type="ECO:0000313" key="5">
    <source>
        <dbReference type="Proteomes" id="UP000043107"/>
    </source>
</evidence>
<dbReference type="EMBL" id="CCWP01000004">
    <property type="protein sequence ID" value="CEE98258.1"/>
    <property type="molecule type" value="Genomic_DNA"/>
</dbReference>
<feature type="domain" description="Transposase IS204/IS1001/IS1096/IS1165 DDE" evidence="1">
    <location>
        <begin position="30"/>
        <end position="59"/>
    </location>
</feature>
<evidence type="ECO:0000313" key="6">
    <source>
        <dbReference type="Proteomes" id="UP000067206"/>
    </source>
</evidence>
<evidence type="ECO:0000313" key="7">
    <source>
        <dbReference type="Proteomes" id="UP000345266"/>
    </source>
</evidence>
<organism evidence="2 6">
    <name type="scientific">Bifidobacterium longum subsp. infantis</name>
    <dbReference type="NCBI Taxonomy" id="1682"/>
    <lineage>
        <taxon>Bacteria</taxon>
        <taxon>Bacillati</taxon>
        <taxon>Actinomycetota</taxon>
        <taxon>Actinomycetes</taxon>
        <taxon>Bifidobacteriales</taxon>
        <taxon>Bifidobacteriaceae</taxon>
        <taxon>Bifidobacterium</taxon>
    </lineage>
</organism>
<proteinExistence type="predicted"/>
<keyword evidence="5" id="KW-1185">Reference proteome</keyword>
<dbReference type="InterPro" id="IPR002560">
    <property type="entry name" value="Transposase_DDE"/>
</dbReference>
<dbReference type="Pfam" id="PF01610">
    <property type="entry name" value="DDE_Tnp_ISL3"/>
    <property type="match status" value="1"/>
</dbReference>
<evidence type="ECO:0000313" key="4">
    <source>
        <dbReference type="EMBL" id="VUX39044.1"/>
    </source>
</evidence>
<dbReference type="Proteomes" id="UP000043107">
    <property type="component" value="Unassembled WGS sequence"/>
</dbReference>
<name>A0A0A8ME67_BIFLI</name>
<reference evidence="3 5" key="1">
    <citation type="submission" date="2014-09" db="EMBL/GenBank/DDBJ databases">
        <authorList>
            <person name="Bertelli C."/>
        </authorList>
    </citation>
    <scope>NUCLEOTIDE SEQUENCE [LARGE SCALE GENOMIC DNA]</scope>
    <source>
        <strain evidence="3 5">BIC1401111250</strain>
    </source>
</reference>
<dbReference type="EMBL" id="CABHNT010000070">
    <property type="protein sequence ID" value="VUX39044.1"/>
    <property type="molecule type" value="Genomic_DNA"/>
</dbReference>
<protein>
    <submittedName>
        <fullName evidence="2">Transposase</fullName>
    </submittedName>
</protein>
<evidence type="ECO:0000259" key="1">
    <source>
        <dbReference type="Pfam" id="PF01610"/>
    </source>
</evidence>
<dbReference type="GeneID" id="29240826"/>
<dbReference type="Proteomes" id="UP000067206">
    <property type="component" value="Chromosome"/>
</dbReference>
<dbReference type="AlphaFoldDB" id="A0A0A8ME67"/>
<dbReference type="PATRIC" id="fig|1682.24.peg.918"/>
<accession>A0A0A8ME67</accession>
<dbReference type="EMBL" id="CP010411">
    <property type="protein sequence ID" value="ALE08994.1"/>
    <property type="molecule type" value="Genomic_DNA"/>
</dbReference>
<evidence type="ECO:0000313" key="2">
    <source>
        <dbReference type="EMBL" id="ALE08994.1"/>
    </source>
</evidence>